<evidence type="ECO:0000313" key="5">
    <source>
        <dbReference type="EMBL" id="GAB1302828.1"/>
    </source>
</evidence>
<reference evidence="5 6" key="1">
    <citation type="submission" date="2024-08" db="EMBL/GenBank/DDBJ databases">
        <title>The draft genome of Apodemus speciosus.</title>
        <authorList>
            <person name="Nabeshima K."/>
            <person name="Suzuki S."/>
            <person name="Onuma M."/>
        </authorList>
    </citation>
    <scope>NUCLEOTIDE SEQUENCE [LARGE SCALE GENOMIC DNA]</scope>
    <source>
        <strain evidence="5">IB14-021</strain>
    </source>
</reference>
<feature type="compositionally biased region" description="Polar residues" evidence="3">
    <location>
        <begin position="1"/>
        <end position="19"/>
    </location>
</feature>
<keyword evidence="2" id="KW-0175">Coiled coil</keyword>
<evidence type="ECO:0000256" key="1">
    <source>
        <dbReference type="ARBA" id="ARBA00010283"/>
    </source>
</evidence>
<dbReference type="Pfam" id="PF04803">
    <property type="entry name" value="Cor1"/>
    <property type="match status" value="1"/>
</dbReference>
<comment type="similarity">
    <text evidence="1">Belongs to the XLR/SYCP3 family.</text>
</comment>
<dbReference type="EMBL" id="BAAFST010000020">
    <property type="protein sequence ID" value="GAB1302828.1"/>
    <property type="molecule type" value="Genomic_DNA"/>
</dbReference>
<name>A0ABQ0FUB1_APOSI</name>
<dbReference type="InterPro" id="IPR051443">
    <property type="entry name" value="XLR/SYCP3"/>
</dbReference>
<keyword evidence="6" id="KW-1185">Reference proteome</keyword>
<feature type="region of interest" description="Disordered" evidence="3">
    <location>
        <begin position="1"/>
        <end position="41"/>
    </location>
</feature>
<evidence type="ECO:0000256" key="3">
    <source>
        <dbReference type="SAM" id="MobiDB-lite"/>
    </source>
</evidence>
<dbReference type="PANTHER" id="PTHR19368:SF8">
    <property type="entry name" value="GENE 1140-RELATED"/>
    <property type="match status" value="1"/>
</dbReference>
<organism evidence="5 6">
    <name type="scientific">Apodemus speciosus</name>
    <name type="common">Large Japanese field mouse</name>
    <dbReference type="NCBI Taxonomy" id="105296"/>
    <lineage>
        <taxon>Eukaryota</taxon>
        <taxon>Metazoa</taxon>
        <taxon>Chordata</taxon>
        <taxon>Craniata</taxon>
        <taxon>Vertebrata</taxon>
        <taxon>Euteleostomi</taxon>
        <taxon>Mammalia</taxon>
        <taxon>Eutheria</taxon>
        <taxon>Euarchontoglires</taxon>
        <taxon>Glires</taxon>
        <taxon>Rodentia</taxon>
        <taxon>Myomorpha</taxon>
        <taxon>Muroidea</taxon>
        <taxon>Muridae</taxon>
        <taxon>Murinae</taxon>
        <taxon>Apodemus</taxon>
    </lineage>
</organism>
<sequence length="213" mass="24852">MMTSSTMFSTNQAEKPTTTIDISDEDSASSDQDDQQARESVQNMMKELQGDLTKSYLEKRKQYRQDIKTSIDTLNEKLVRIFKTQQRERKMLRSNSSKMFEPLFQQWERDVQKVGQEEENFVNSAHQHADILYNTMMAQKATIGEAKTISDQFLKNIQVLEDDHRILDAVEQSRLENEMENLKKKLVTEEQQQDLAAIESCLHSLFSEDNEED</sequence>
<evidence type="ECO:0000259" key="4">
    <source>
        <dbReference type="Pfam" id="PF04803"/>
    </source>
</evidence>
<gene>
    <name evidence="5" type="ORF">APTSU1_001806900</name>
</gene>
<feature type="compositionally biased region" description="Acidic residues" evidence="3">
    <location>
        <begin position="22"/>
        <end position="34"/>
    </location>
</feature>
<accession>A0ABQ0FUB1</accession>
<evidence type="ECO:0000313" key="6">
    <source>
        <dbReference type="Proteomes" id="UP001623349"/>
    </source>
</evidence>
<dbReference type="Proteomes" id="UP001623349">
    <property type="component" value="Unassembled WGS sequence"/>
</dbReference>
<proteinExistence type="inferred from homology"/>
<comment type="caution">
    <text evidence="5">The sequence shown here is derived from an EMBL/GenBank/DDBJ whole genome shotgun (WGS) entry which is preliminary data.</text>
</comment>
<dbReference type="InterPro" id="IPR006888">
    <property type="entry name" value="XLR/SYCP3/FAM9_dom"/>
</dbReference>
<dbReference type="PANTHER" id="PTHR19368">
    <property type="entry name" value="XLR/SCP3/FAM9"/>
    <property type="match status" value="1"/>
</dbReference>
<evidence type="ECO:0000256" key="2">
    <source>
        <dbReference type="SAM" id="Coils"/>
    </source>
</evidence>
<feature type="domain" description="XLR/SYCP3/FAM9" evidence="4">
    <location>
        <begin position="54"/>
        <end position="185"/>
    </location>
</feature>
<protein>
    <submittedName>
        <fullName evidence="5">Predicted gene 1140</fullName>
    </submittedName>
</protein>
<feature type="coiled-coil region" evidence="2">
    <location>
        <begin position="172"/>
        <end position="199"/>
    </location>
</feature>